<evidence type="ECO:0008006" key="3">
    <source>
        <dbReference type="Google" id="ProtNLM"/>
    </source>
</evidence>
<protein>
    <recommendedName>
        <fullName evidence="3">Class I SAM-dependent methyltransferase</fullName>
    </recommendedName>
</protein>
<dbReference type="RefSeq" id="WP_118913651.1">
    <property type="nucleotide sequence ID" value="NZ_CBCRVH010000005.1"/>
</dbReference>
<evidence type="ECO:0000313" key="2">
    <source>
        <dbReference type="Proteomes" id="UP000285376"/>
    </source>
</evidence>
<accession>A0A417Z3L8</accession>
<dbReference type="EMBL" id="QWLM01000010">
    <property type="protein sequence ID" value="RHW45334.1"/>
    <property type="molecule type" value="Genomic_DNA"/>
</dbReference>
<name>A0A417Z3L8_9MICO</name>
<dbReference type="InterPro" id="IPR029063">
    <property type="entry name" value="SAM-dependent_MTases_sf"/>
</dbReference>
<comment type="caution">
    <text evidence="1">The sequence shown here is derived from an EMBL/GenBank/DDBJ whole genome shotgun (WGS) entry which is preliminary data.</text>
</comment>
<dbReference type="AlphaFoldDB" id="A0A417Z3L8"/>
<evidence type="ECO:0000313" key="1">
    <source>
        <dbReference type="EMBL" id="RHW45334.1"/>
    </source>
</evidence>
<gene>
    <name evidence="1" type="ORF">D1832_09485</name>
</gene>
<dbReference type="Proteomes" id="UP000285376">
    <property type="component" value="Unassembled WGS sequence"/>
</dbReference>
<proteinExistence type="predicted"/>
<sequence length="515" mass="55827">MSDALSAVLSDVLPRNATAYAIGFDAAERENLMRLAGAAHLTFLDDAEALGDALDVVLAGPAWEAAFTGFDSTTFTDRLARLDVALRPGGTLVVSVANVHSSAELLTPAPAGRGVFDADGVSYDTSRPASASALRVALEQLGHAVVNVHEIYGGEERWCVLGPEAATMTREIDVLRRFVSRAIEADLRLEPVVPVEQFVGRLAAADALSTAATSFVAVCGGRGRALYAEDGAGHVQWLDGSIHDASWAVGGGSDAIDARERPFNVPVARSLEAQLLRDIAAADTADFRLTAQRIGTWVMESSSLNGRRDIDWRDIAWDGERVAALWTTGIDESGQEGIERDVLLARGWRRFAARVRVLEPTMPWPATLSDDELLRLWLSMSGVPDERAPELIELTSEDSPAPATDAWTQRYALEEASDRIVALEHEVAALHETLRRRDGELAVRAKAIRSLRGQVLSASRNRDLMVKANADIKSSASFKLAAQFRKAALVTRPKTLVREVGKAADKRVRSLRRLR</sequence>
<dbReference type="SUPFAM" id="SSF53335">
    <property type="entry name" value="S-adenosyl-L-methionine-dependent methyltransferases"/>
    <property type="match status" value="1"/>
</dbReference>
<organism evidence="1 2">
    <name type="scientific">Dermacoccus abyssi</name>
    <dbReference type="NCBI Taxonomy" id="322596"/>
    <lineage>
        <taxon>Bacteria</taxon>
        <taxon>Bacillati</taxon>
        <taxon>Actinomycetota</taxon>
        <taxon>Actinomycetes</taxon>
        <taxon>Micrococcales</taxon>
        <taxon>Dermacoccaceae</taxon>
        <taxon>Dermacoccus</taxon>
    </lineage>
</organism>
<reference evidence="1 2" key="1">
    <citation type="submission" date="2018-08" db="EMBL/GenBank/DDBJ databases">
        <title>Whole genome sequence analysis of Dermacoccus abyssi bacteria isolated from Deep Mariana trench Micromonospora spp reveals genes involved in the environmental adaptation and production of secondary metabolites.</title>
        <authorList>
            <person name="Abdel-Mageed W.M."/>
            <person name="Lehri B."/>
            <person name="Nouioui I."/>
            <person name="Goodfellow I."/>
            <person name="Jaspars M."/>
            <person name="Karlyshev A."/>
        </authorList>
    </citation>
    <scope>NUCLEOTIDE SEQUENCE [LARGE SCALE GENOMIC DNA]</scope>
    <source>
        <strain evidence="1 2">MT1.1</strain>
    </source>
</reference>